<keyword evidence="3" id="KW-1003">Cell membrane</keyword>
<comment type="subcellular location">
    <subcellularLocation>
        <location evidence="1 7">Cell membrane</location>
        <topology evidence="1 7">Multi-pass membrane protein</topology>
    </subcellularLocation>
</comment>
<evidence type="ECO:0000256" key="6">
    <source>
        <dbReference type="ARBA" id="ARBA00023136"/>
    </source>
</evidence>
<dbReference type="EMBL" id="FNHQ01000006">
    <property type="protein sequence ID" value="SDM40395.1"/>
    <property type="molecule type" value="Genomic_DNA"/>
</dbReference>
<keyword evidence="2 7" id="KW-0813">Transport</keyword>
<dbReference type="Pfam" id="PF00528">
    <property type="entry name" value="BPD_transp_1"/>
    <property type="match status" value="1"/>
</dbReference>
<keyword evidence="5 7" id="KW-1133">Transmembrane helix</keyword>
<feature type="transmembrane region" description="Helical" evidence="7">
    <location>
        <begin position="53"/>
        <end position="74"/>
    </location>
</feature>
<feature type="domain" description="ABC transmembrane type-1" evidence="8">
    <location>
        <begin position="113"/>
        <end position="304"/>
    </location>
</feature>
<dbReference type="InterPro" id="IPR000515">
    <property type="entry name" value="MetI-like"/>
</dbReference>
<dbReference type="Gene3D" id="1.10.3720.10">
    <property type="entry name" value="MetI-like"/>
    <property type="match status" value="1"/>
</dbReference>
<evidence type="ECO:0000256" key="1">
    <source>
        <dbReference type="ARBA" id="ARBA00004651"/>
    </source>
</evidence>
<dbReference type="InterPro" id="IPR050366">
    <property type="entry name" value="BP-dependent_transpt_permease"/>
</dbReference>
<reference evidence="9 10" key="1">
    <citation type="submission" date="2016-10" db="EMBL/GenBank/DDBJ databases">
        <authorList>
            <person name="de Groot N.N."/>
        </authorList>
    </citation>
    <scope>NUCLEOTIDE SEQUENCE [LARGE SCALE GENOMIC DNA]</scope>
    <source>
        <strain evidence="9 10">DSM 16981</strain>
    </source>
</reference>
<dbReference type="PROSITE" id="PS50928">
    <property type="entry name" value="ABC_TM1"/>
    <property type="match status" value="1"/>
</dbReference>
<evidence type="ECO:0000313" key="9">
    <source>
        <dbReference type="EMBL" id="SDM40395.1"/>
    </source>
</evidence>
<dbReference type="RefSeq" id="WP_218118722.1">
    <property type="nucleotide sequence ID" value="NZ_FNHQ01000006.1"/>
</dbReference>
<evidence type="ECO:0000313" key="10">
    <source>
        <dbReference type="Proteomes" id="UP000199309"/>
    </source>
</evidence>
<evidence type="ECO:0000256" key="4">
    <source>
        <dbReference type="ARBA" id="ARBA00022692"/>
    </source>
</evidence>
<dbReference type="GO" id="GO:0055085">
    <property type="term" value="P:transmembrane transport"/>
    <property type="evidence" value="ECO:0007669"/>
    <property type="project" value="InterPro"/>
</dbReference>
<dbReference type="STRING" id="349095.SAMN05660299_00814"/>
<dbReference type="SUPFAM" id="SSF161098">
    <property type="entry name" value="MetI-like"/>
    <property type="match status" value="1"/>
</dbReference>
<evidence type="ECO:0000256" key="5">
    <source>
        <dbReference type="ARBA" id="ARBA00022989"/>
    </source>
</evidence>
<dbReference type="InterPro" id="IPR035906">
    <property type="entry name" value="MetI-like_sf"/>
</dbReference>
<evidence type="ECO:0000256" key="3">
    <source>
        <dbReference type="ARBA" id="ARBA00022475"/>
    </source>
</evidence>
<dbReference type="PANTHER" id="PTHR43386">
    <property type="entry name" value="OLIGOPEPTIDE TRANSPORT SYSTEM PERMEASE PROTEIN APPC"/>
    <property type="match status" value="1"/>
</dbReference>
<dbReference type="GO" id="GO:0005886">
    <property type="term" value="C:plasma membrane"/>
    <property type="evidence" value="ECO:0007669"/>
    <property type="project" value="UniProtKB-SubCell"/>
</dbReference>
<protein>
    <submittedName>
        <fullName evidence="9">Peptide/nickel transport system permease protein</fullName>
    </submittedName>
</protein>
<comment type="similarity">
    <text evidence="7">Belongs to the binding-protein-dependent transport system permease family.</text>
</comment>
<proteinExistence type="inferred from homology"/>
<evidence type="ECO:0000259" key="8">
    <source>
        <dbReference type="PROSITE" id="PS50928"/>
    </source>
</evidence>
<evidence type="ECO:0000256" key="7">
    <source>
        <dbReference type="RuleBase" id="RU363032"/>
    </source>
</evidence>
<organism evidence="9 10">
    <name type="scientific">Megasphaera paucivorans</name>
    <dbReference type="NCBI Taxonomy" id="349095"/>
    <lineage>
        <taxon>Bacteria</taxon>
        <taxon>Bacillati</taxon>
        <taxon>Bacillota</taxon>
        <taxon>Negativicutes</taxon>
        <taxon>Veillonellales</taxon>
        <taxon>Veillonellaceae</taxon>
        <taxon>Megasphaera</taxon>
    </lineage>
</organism>
<dbReference type="AlphaFoldDB" id="A0A1G9SZX6"/>
<feature type="transmembrane region" description="Helical" evidence="7">
    <location>
        <begin position="115"/>
        <end position="141"/>
    </location>
</feature>
<dbReference type="Pfam" id="PF12911">
    <property type="entry name" value="OppC_N"/>
    <property type="match status" value="1"/>
</dbReference>
<keyword evidence="6 7" id="KW-0472">Membrane</keyword>
<sequence length="316" mass="34348">MDAEKLVLVHQNGMLGQFNPEFIQEEKEAQKKTAEKVESWGKITWRRFCKNRVAYWSMFLFFAIILLAVLAPVISPYDPVQTVGAFDEAPSIAHLLGTDDVGRDVLSRLIYGSQVSLIVGIGSVVIYAAIGITLGLLSGYFGGVIDGIIMRITEVFMAYPQFMIILVIVSLIGPNMITVMLVMGLMGWPPICRLVRGEVLRVKSMDYVSAAIVTGYSPGTIVFKHILPNVLSPILVNCTFGIASAILIEASLSFLGMGVQPPAASWGNMLTSAQSITILSEEPWRWIPPGIAILIAVLTINFLGDGLNEAIDGDSK</sequence>
<dbReference type="InterPro" id="IPR025966">
    <property type="entry name" value="OppC_N"/>
</dbReference>
<keyword evidence="10" id="KW-1185">Reference proteome</keyword>
<name>A0A1G9SZX6_9FIRM</name>
<keyword evidence="4 7" id="KW-0812">Transmembrane</keyword>
<dbReference type="Proteomes" id="UP000199309">
    <property type="component" value="Unassembled WGS sequence"/>
</dbReference>
<accession>A0A1G9SZX6</accession>
<gene>
    <name evidence="9" type="ORF">SAMN05660299_00814</name>
</gene>
<feature type="transmembrane region" description="Helical" evidence="7">
    <location>
        <begin position="162"/>
        <end position="187"/>
    </location>
</feature>
<dbReference type="CDD" id="cd06261">
    <property type="entry name" value="TM_PBP2"/>
    <property type="match status" value="1"/>
</dbReference>
<dbReference type="PANTHER" id="PTHR43386:SF1">
    <property type="entry name" value="D,D-DIPEPTIDE TRANSPORT SYSTEM PERMEASE PROTEIN DDPC-RELATED"/>
    <property type="match status" value="1"/>
</dbReference>
<evidence type="ECO:0000256" key="2">
    <source>
        <dbReference type="ARBA" id="ARBA00022448"/>
    </source>
</evidence>